<dbReference type="eggNOG" id="COG0524">
    <property type="taxonomic scope" value="Bacteria"/>
</dbReference>
<keyword evidence="7" id="KW-1185">Reference proteome</keyword>
<reference evidence="6" key="1">
    <citation type="submission" date="2012-04" db="EMBL/GenBank/DDBJ databases">
        <authorList>
            <person name="Borisov I.G."/>
            <person name="Ivanikova N.V."/>
            <person name="Pinevich A.V."/>
        </authorList>
    </citation>
    <scope>NUCLEOTIDE SEQUENCE</scope>
    <source>
        <strain evidence="6">CALU 1027</strain>
    </source>
</reference>
<dbReference type="PANTHER" id="PTHR43320">
    <property type="entry name" value="SUGAR KINASE"/>
    <property type="match status" value="1"/>
</dbReference>
<evidence type="ECO:0000256" key="3">
    <source>
        <dbReference type="ARBA" id="ARBA00022777"/>
    </source>
</evidence>
<name>A0A0M2PVD9_PROHO</name>
<dbReference type="PROSITE" id="PS00584">
    <property type="entry name" value="PFKB_KINASES_2"/>
    <property type="match status" value="1"/>
</dbReference>
<evidence type="ECO:0000256" key="2">
    <source>
        <dbReference type="ARBA" id="ARBA00022679"/>
    </source>
</evidence>
<dbReference type="Proteomes" id="UP000034681">
    <property type="component" value="Unassembled WGS sequence"/>
</dbReference>
<evidence type="ECO:0000313" key="7">
    <source>
        <dbReference type="Proteomes" id="UP000034681"/>
    </source>
</evidence>
<dbReference type="PRINTS" id="PR00990">
    <property type="entry name" value="RIBOKINASE"/>
</dbReference>
<keyword evidence="2 4" id="KW-0808">Transferase</keyword>
<comment type="similarity">
    <text evidence="1 4">Belongs to the carbohydrate kinase PfkB family.</text>
</comment>
<dbReference type="InterPro" id="IPR029056">
    <property type="entry name" value="Ribokinase-like"/>
</dbReference>
<comment type="caution">
    <text evidence="6">The sequence shown here is derived from an EMBL/GenBank/DDBJ whole genome shotgun (WGS) entry which is preliminary data.</text>
</comment>
<dbReference type="Gene3D" id="3.40.1190.20">
    <property type="match status" value="1"/>
</dbReference>
<evidence type="ECO:0000259" key="5">
    <source>
        <dbReference type="Pfam" id="PF00294"/>
    </source>
</evidence>
<dbReference type="OrthoDB" id="9775849at2"/>
<dbReference type="GO" id="GO:0016301">
    <property type="term" value="F:kinase activity"/>
    <property type="evidence" value="ECO:0007669"/>
    <property type="project" value="UniProtKB-KW"/>
</dbReference>
<protein>
    <submittedName>
        <fullName evidence="6">Sugar kinase</fullName>
    </submittedName>
</protein>
<evidence type="ECO:0000256" key="4">
    <source>
        <dbReference type="RuleBase" id="RU003704"/>
    </source>
</evidence>
<dbReference type="InterPro" id="IPR011611">
    <property type="entry name" value="PfkB_dom"/>
</dbReference>
<accession>A0A0M2PVD9</accession>
<dbReference type="SUPFAM" id="SSF53613">
    <property type="entry name" value="Ribokinase-like"/>
    <property type="match status" value="1"/>
</dbReference>
<dbReference type="EMBL" id="AJTX02000006">
    <property type="protein sequence ID" value="KKI99082.1"/>
    <property type="molecule type" value="Genomic_DNA"/>
</dbReference>
<dbReference type="RefSeq" id="WP_017712549.1">
    <property type="nucleotide sequence ID" value="NZ_KB235937.1"/>
</dbReference>
<evidence type="ECO:0000256" key="1">
    <source>
        <dbReference type="ARBA" id="ARBA00010688"/>
    </source>
</evidence>
<organism evidence="6 7">
    <name type="scientific">Prochlorothrix hollandica PCC 9006 = CALU 1027</name>
    <dbReference type="NCBI Taxonomy" id="317619"/>
    <lineage>
        <taxon>Bacteria</taxon>
        <taxon>Bacillati</taxon>
        <taxon>Cyanobacteriota</taxon>
        <taxon>Cyanophyceae</taxon>
        <taxon>Prochlorotrichales</taxon>
        <taxon>Prochlorotrichaceae</taxon>
        <taxon>Prochlorothrix</taxon>
    </lineage>
</organism>
<feature type="domain" description="Carbohydrate kinase PfkB" evidence="5">
    <location>
        <begin position="50"/>
        <end position="317"/>
    </location>
</feature>
<dbReference type="CDD" id="cd01168">
    <property type="entry name" value="adenosine_kinase"/>
    <property type="match status" value="1"/>
</dbReference>
<evidence type="ECO:0000313" key="6">
    <source>
        <dbReference type="EMBL" id="KKI99082.1"/>
    </source>
</evidence>
<gene>
    <name evidence="6" type="ORF">PROH_14940</name>
</gene>
<dbReference type="STRING" id="317619.GCA_000332315_02123"/>
<dbReference type="Pfam" id="PF00294">
    <property type="entry name" value="PfkB"/>
    <property type="match status" value="1"/>
</dbReference>
<proteinExistence type="inferred from homology"/>
<keyword evidence="3 4" id="KW-0418">Kinase</keyword>
<dbReference type="InterPro" id="IPR052700">
    <property type="entry name" value="Carb_kinase_PfkB-like"/>
</dbReference>
<dbReference type="InterPro" id="IPR002139">
    <property type="entry name" value="Ribo/fructo_kinase"/>
</dbReference>
<dbReference type="AlphaFoldDB" id="A0A0M2PVD9"/>
<dbReference type="PANTHER" id="PTHR43320:SF3">
    <property type="entry name" value="CARBOHYDRATE KINASE PFKB DOMAIN-CONTAINING PROTEIN"/>
    <property type="match status" value="1"/>
</dbReference>
<dbReference type="InterPro" id="IPR002173">
    <property type="entry name" value="Carboh/pur_kinase_PfkB_CS"/>
</dbReference>
<sequence>MTQYHVYGLGNALVDIELSLTPEILAAVGIDKGVMTLLDEEQQQGILDRLQGHSFKKASGGSAANTLIALGQLGGQGFYACKVANDEDGLFYLYDLVNCGVATQLRADALEPGITGKCLVMVTPDADRTMGTFLGISGSFGAGDLSADAIAAADYTYIEGYLVSSPTGKAAAIAARQMAKAAGKQVSLTLSDFNMVKFFQDGLLEMIGDGVDLLFANETEALAMAGTEDLTAAIDHLKTLSRTFAITRGSDGSLVFDGDNLLEVAGYPVQAVDTVGAGDSYAGGFLYGLTQGWSYGKAGELASRLSSQLVTQYGPRLTTSQVQTILQAVAG</sequence>
<dbReference type="Gene3D" id="3.30.1110.10">
    <property type="match status" value="1"/>
</dbReference>